<keyword evidence="3" id="KW-0328">Glycosyltransferase</keyword>
<feature type="transmembrane region" description="Helical" evidence="8">
    <location>
        <begin position="231"/>
        <end position="247"/>
    </location>
</feature>
<dbReference type="Proteomes" id="UP000317369">
    <property type="component" value="Chromosome"/>
</dbReference>
<evidence type="ECO:0000256" key="8">
    <source>
        <dbReference type="SAM" id="Phobius"/>
    </source>
</evidence>
<evidence type="ECO:0000256" key="2">
    <source>
        <dbReference type="ARBA" id="ARBA00022475"/>
    </source>
</evidence>
<dbReference type="AlphaFoldDB" id="A0A517YTU4"/>
<feature type="transmembrane region" description="Helical" evidence="8">
    <location>
        <begin position="174"/>
        <end position="196"/>
    </location>
</feature>
<organism evidence="9 10">
    <name type="scientific">Poriferisphaera corsica</name>
    <dbReference type="NCBI Taxonomy" id="2528020"/>
    <lineage>
        <taxon>Bacteria</taxon>
        <taxon>Pseudomonadati</taxon>
        <taxon>Planctomycetota</taxon>
        <taxon>Phycisphaerae</taxon>
        <taxon>Phycisphaerales</taxon>
        <taxon>Phycisphaeraceae</taxon>
        <taxon>Poriferisphaera</taxon>
    </lineage>
</organism>
<feature type="transmembrane region" description="Helical" evidence="8">
    <location>
        <begin position="254"/>
        <end position="277"/>
    </location>
</feature>
<feature type="transmembrane region" description="Helical" evidence="8">
    <location>
        <begin position="397"/>
        <end position="416"/>
    </location>
</feature>
<feature type="transmembrane region" description="Helical" evidence="8">
    <location>
        <begin position="428"/>
        <end position="453"/>
    </location>
</feature>
<keyword evidence="4" id="KW-0808">Transferase</keyword>
<dbReference type="RefSeq" id="WP_145076863.1">
    <property type="nucleotide sequence ID" value="NZ_CP036425.1"/>
</dbReference>
<gene>
    <name evidence="9" type="ORF">KS4_17100</name>
</gene>
<reference evidence="9 10" key="1">
    <citation type="submission" date="2019-02" db="EMBL/GenBank/DDBJ databases">
        <title>Deep-cultivation of Planctomycetes and their phenomic and genomic characterization uncovers novel biology.</title>
        <authorList>
            <person name="Wiegand S."/>
            <person name="Jogler M."/>
            <person name="Boedeker C."/>
            <person name="Pinto D."/>
            <person name="Vollmers J."/>
            <person name="Rivas-Marin E."/>
            <person name="Kohn T."/>
            <person name="Peeters S.H."/>
            <person name="Heuer A."/>
            <person name="Rast P."/>
            <person name="Oberbeckmann S."/>
            <person name="Bunk B."/>
            <person name="Jeske O."/>
            <person name="Meyerdierks A."/>
            <person name="Storesund J.E."/>
            <person name="Kallscheuer N."/>
            <person name="Luecker S."/>
            <person name="Lage O.M."/>
            <person name="Pohl T."/>
            <person name="Merkel B.J."/>
            <person name="Hornburger P."/>
            <person name="Mueller R.-W."/>
            <person name="Bruemmer F."/>
            <person name="Labrenz M."/>
            <person name="Spormann A.M."/>
            <person name="Op den Camp H."/>
            <person name="Overmann J."/>
            <person name="Amann R."/>
            <person name="Jetten M.S.M."/>
            <person name="Mascher T."/>
            <person name="Medema M.H."/>
            <person name="Devos D.P."/>
            <person name="Kaster A.-K."/>
            <person name="Ovreas L."/>
            <person name="Rohde M."/>
            <person name="Galperin M.Y."/>
            <person name="Jogler C."/>
        </authorList>
    </citation>
    <scope>NUCLEOTIDE SEQUENCE [LARGE SCALE GENOMIC DNA]</scope>
    <source>
        <strain evidence="9 10">KS4</strain>
    </source>
</reference>
<feature type="transmembrane region" description="Helical" evidence="8">
    <location>
        <begin position="129"/>
        <end position="147"/>
    </location>
</feature>
<dbReference type="GO" id="GO:0005886">
    <property type="term" value="C:plasma membrane"/>
    <property type="evidence" value="ECO:0007669"/>
    <property type="project" value="UniProtKB-SubCell"/>
</dbReference>
<dbReference type="GO" id="GO:0016763">
    <property type="term" value="F:pentosyltransferase activity"/>
    <property type="evidence" value="ECO:0007669"/>
    <property type="project" value="TreeGrafter"/>
</dbReference>
<feature type="transmembrane region" description="Helical" evidence="8">
    <location>
        <begin position="208"/>
        <end position="225"/>
    </location>
</feature>
<evidence type="ECO:0000256" key="7">
    <source>
        <dbReference type="ARBA" id="ARBA00023136"/>
    </source>
</evidence>
<dbReference type="GO" id="GO:0010041">
    <property type="term" value="P:response to iron(III) ion"/>
    <property type="evidence" value="ECO:0007669"/>
    <property type="project" value="TreeGrafter"/>
</dbReference>
<evidence type="ECO:0000256" key="3">
    <source>
        <dbReference type="ARBA" id="ARBA00022676"/>
    </source>
</evidence>
<dbReference type="GO" id="GO:0009103">
    <property type="term" value="P:lipopolysaccharide biosynthetic process"/>
    <property type="evidence" value="ECO:0007669"/>
    <property type="project" value="UniProtKB-ARBA"/>
</dbReference>
<comment type="subcellular location">
    <subcellularLocation>
        <location evidence="1">Cell membrane</location>
        <topology evidence="1">Multi-pass membrane protein</topology>
    </subcellularLocation>
</comment>
<evidence type="ECO:0000256" key="6">
    <source>
        <dbReference type="ARBA" id="ARBA00022989"/>
    </source>
</evidence>
<feature type="transmembrane region" description="Helical" evidence="8">
    <location>
        <begin position="20"/>
        <end position="39"/>
    </location>
</feature>
<feature type="transmembrane region" description="Helical" evidence="8">
    <location>
        <begin position="465"/>
        <end position="484"/>
    </location>
</feature>
<proteinExistence type="predicted"/>
<dbReference type="KEGG" id="pcor:KS4_17100"/>
<sequence length="596" mass="67065">MNDSPIYRFLEPDAPAPLRNLLSLLLILFVCTIPLLMSLSRADSNRTMENITVLSSQETWMRWHGTDHIAAEPDAYLIPTRNSVPRFEKPPLTVWLNLLAYTGLKPGQDMMGEETVAGSPQDIIYRSRLVAVASSLLLLVGVFWIGLNLGDHKFAIIATLATGTMWFFQKQARIGSYDIELAAFSAMSVASLIAAIKPFRPTPKITKTLIFTALSGFFAAAAVMTKGWPLGILWSFVPIITTIILTPKHRLRSTLLLVSAMIVAVAIAAPWFIYALMHYPEAAQTWWGEYKASRQEYQIPVYYFGLLGLVLPWSLFLFGSFFQPYVRAGGLDRRKLLVPWLWFMVLFVILSIPGAKQQRYILPIIPAAGLLIAQLLRWHVSLAANNERDPGGNFMIYPQWIGFVCASIGLFVVQILDYRQIGAVVPKYILGPLPMSLVIVTGPTLVLIAYLGFKEHVAFKKPMKAIYLAAAWMLVASTTIWLAYSASPDRNHPIRVEAERVSEVIGKAPMYVLFNPSETDAINEEFLIYTQRIVPRVSIENIKLFTADLRGKTYMIADEDKINDALMKQFGWKPVLEFKQDKRRVNVLYVKNIASE</sequence>
<feature type="transmembrane region" description="Helical" evidence="8">
    <location>
        <begin position="336"/>
        <end position="354"/>
    </location>
</feature>
<name>A0A517YTU4_9BACT</name>
<keyword evidence="2" id="KW-1003">Cell membrane</keyword>
<evidence type="ECO:0000256" key="1">
    <source>
        <dbReference type="ARBA" id="ARBA00004651"/>
    </source>
</evidence>
<feature type="transmembrane region" description="Helical" evidence="8">
    <location>
        <begin position="360"/>
        <end position="376"/>
    </location>
</feature>
<dbReference type="EMBL" id="CP036425">
    <property type="protein sequence ID" value="QDU33654.1"/>
    <property type="molecule type" value="Genomic_DNA"/>
</dbReference>
<keyword evidence="10" id="KW-1185">Reference proteome</keyword>
<evidence type="ECO:0000313" key="10">
    <source>
        <dbReference type="Proteomes" id="UP000317369"/>
    </source>
</evidence>
<protein>
    <recommendedName>
        <fullName evidence="11">Glycosyltransferase RgtA/B/C/D-like domain-containing protein</fullName>
    </recommendedName>
</protein>
<evidence type="ECO:0008006" key="11">
    <source>
        <dbReference type="Google" id="ProtNLM"/>
    </source>
</evidence>
<dbReference type="PANTHER" id="PTHR33908">
    <property type="entry name" value="MANNOSYLTRANSFERASE YKCB-RELATED"/>
    <property type="match status" value="1"/>
</dbReference>
<evidence type="ECO:0000256" key="4">
    <source>
        <dbReference type="ARBA" id="ARBA00022679"/>
    </source>
</evidence>
<dbReference type="PANTHER" id="PTHR33908:SF3">
    <property type="entry name" value="UNDECAPRENYL PHOSPHATE-ALPHA-4-AMINO-4-DEOXY-L-ARABINOSE ARABINOSYL TRANSFERASE"/>
    <property type="match status" value="1"/>
</dbReference>
<dbReference type="InterPro" id="IPR050297">
    <property type="entry name" value="LipidA_mod_glycosyltrf_83"/>
</dbReference>
<feature type="transmembrane region" description="Helical" evidence="8">
    <location>
        <begin position="301"/>
        <end position="324"/>
    </location>
</feature>
<keyword evidence="5 8" id="KW-0812">Transmembrane</keyword>
<accession>A0A517YTU4</accession>
<dbReference type="OrthoDB" id="8353433at2"/>
<evidence type="ECO:0000313" key="9">
    <source>
        <dbReference type="EMBL" id="QDU33654.1"/>
    </source>
</evidence>
<keyword evidence="7 8" id="KW-0472">Membrane</keyword>
<evidence type="ECO:0000256" key="5">
    <source>
        <dbReference type="ARBA" id="ARBA00022692"/>
    </source>
</evidence>
<keyword evidence="6 8" id="KW-1133">Transmembrane helix</keyword>